<name>A0A8X6QAC0_NEPPI</name>
<evidence type="ECO:0000313" key="1">
    <source>
        <dbReference type="EMBL" id="GFU04048.1"/>
    </source>
</evidence>
<proteinExistence type="predicted"/>
<reference evidence="1" key="1">
    <citation type="submission" date="2020-08" db="EMBL/GenBank/DDBJ databases">
        <title>Multicomponent nature underlies the extraordinary mechanical properties of spider dragline silk.</title>
        <authorList>
            <person name="Kono N."/>
            <person name="Nakamura H."/>
            <person name="Mori M."/>
            <person name="Yoshida Y."/>
            <person name="Ohtoshi R."/>
            <person name="Malay A.D."/>
            <person name="Moran D.A.P."/>
            <person name="Tomita M."/>
            <person name="Numata K."/>
            <person name="Arakawa K."/>
        </authorList>
    </citation>
    <scope>NUCLEOTIDE SEQUENCE</scope>
</reference>
<keyword evidence="2" id="KW-1185">Reference proteome</keyword>
<protein>
    <submittedName>
        <fullName evidence="1">Uncharacterized protein</fullName>
    </submittedName>
</protein>
<accession>A0A8X6QAC0</accession>
<dbReference type="EMBL" id="BMAW01027786">
    <property type="protein sequence ID" value="GFU04048.1"/>
    <property type="molecule type" value="Genomic_DNA"/>
</dbReference>
<gene>
    <name evidence="1" type="ORF">NPIL_493961</name>
</gene>
<organism evidence="1 2">
    <name type="scientific">Nephila pilipes</name>
    <name type="common">Giant wood spider</name>
    <name type="synonym">Nephila maculata</name>
    <dbReference type="NCBI Taxonomy" id="299642"/>
    <lineage>
        <taxon>Eukaryota</taxon>
        <taxon>Metazoa</taxon>
        <taxon>Ecdysozoa</taxon>
        <taxon>Arthropoda</taxon>
        <taxon>Chelicerata</taxon>
        <taxon>Arachnida</taxon>
        <taxon>Araneae</taxon>
        <taxon>Araneomorphae</taxon>
        <taxon>Entelegynae</taxon>
        <taxon>Araneoidea</taxon>
        <taxon>Nephilidae</taxon>
        <taxon>Nephila</taxon>
    </lineage>
</organism>
<sequence>MSTEFFPVCLINKRVANKRRKACFVNTLVENKSPLQLLLANKVISIPTFYAKLLFFHFFLPDARPIHDRPFISGALPGVINSRFSTNPLTRLGMPNAHAPRPLLPSLSEGKLFCPINRRKNRSPQDEGAFD</sequence>
<evidence type="ECO:0000313" key="2">
    <source>
        <dbReference type="Proteomes" id="UP000887013"/>
    </source>
</evidence>
<dbReference type="Proteomes" id="UP000887013">
    <property type="component" value="Unassembled WGS sequence"/>
</dbReference>
<dbReference type="AlphaFoldDB" id="A0A8X6QAC0"/>
<comment type="caution">
    <text evidence="1">The sequence shown here is derived from an EMBL/GenBank/DDBJ whole genome shotgun (WGS) entry which is preliminary data.</text>
</comment>